<gene>
    <name evidence="11" type="ORF">LIER_18007</name>
</gene>
<reference evidence="11 12" key="1">
    <citation type="submission" date="2024-01" db="EMBL/GenBank/DDBJ databases">
        <title>The complete chloroplast genome sequence of Lithospermum erythrorhizon: insights into the phylogenetic relationship among Boraginaceae species and the maternal lineages of purple gromwells.</title>
        <authorList>
            <person name="Okada T."/>
            <person name="Watanabe K."/>
        </authorList>
    </citation>
    <scope>NUCLEOTIDE SEQUENCE [LARGE SCALE GENOMIC DNA]</scope>
</reference>
<keyword evidence="8" id="KW-0539">Nucleus</keyword>
<evidence type="ECO:0000256" key="7">
    <source>
        <dbReference type="ARBA" id="ARBA00023163"/>
    </source>
</evidence>
<dbReference type="Proteomes" id="UP001454036">
    <property type="component" value="Unassembled WGS sequence"/>
</dbReference>
<evidence type="ECO:0000256" key="3">
    <source>
        <dbReference type="ARBA" id="ARBA00022737"/>
    </source>
</evidence>
<comment type="subcellular location">
    <subcellularLocation>
        <location evidence="1">Nucleus</location>
    </subcellularLocation>
</comment>
<evidence type="ECO:0000256" key="1">
    <source>
        <dbReference type="ARBA" id="ARBA00004123"/>
    </source>
</evidence>
<dbReference type="InterPro" id="IPR013087">
    <property type="entry name" value="Znf_C2H2_type"/>
</dbReference>
<keyword evidence="6" id="KW-0805">Transcription regulation</keyword>
<evidence type="ECO:0000256" key="2">
    <source>
        <dbReference type="ARBA" id="ARBA00022723"/>
    </source>
</evidence>
<keyword evidence="4 9" id="KW-0863">Zinc-finger</keyword>
<dbReference type="GO" id="GO:0008270">
    <property type="term" value="F:zinc ion binding"/>
    <property type="evidence" value="ECO:0007669"/>
    <property type="project" value="UniProtKB-KW"/>
</dbReference>
<dbReference type="AlphaFoldDB" id="A0AAV3QDH2"/>
<dbReference type="GO" id="GO:0010200">
    <property type="term" value="P:response to chitin"/>
    <property type="evidence" value="ECO:0007669"/>
    <property type="project" value="TreeGrafter"/>
</dbReference>
<comment type="caution">
    <text evidence="11">The sequence shown here is derived from an EMBL/GenBank/DDBJ whole genome shotgun (WGS) entry which is preliminary data.</text>
</comment>
<organism evidence="11 12">
    <name type="scientific">Lithospermum erythrorhizon</name>
    <name type="common">Purple gromwell</name>
    <name type="synonym">Lithospermum officinale var. erythrorhizon</name>
    <dbReference type="NCBI Taxonomy" id="34254"/>
    <lineage>
        <taxon>Eukaryota</taxon>
        <taxon>Viridiplantae</taxon>
        <taxon>Streptophyta</taxon>
        <taxon>Embryophyta</taxon>
        <taxon>Tracheophyta</taxon>
        <taxon>Spermatophyta</taxon>
        <taxon>Magnoliopsida</taxon>
        <taxon>eudicotyledons</taxon>
        <taxon>Gunneridae</taxon>
        <taxon>Pentapetalae</taxon>
        <taxon>asterids</taxon>
        <taxon>lamiids</taxon>
        <taxon>Boraginales</taxon>
        <taxon>Boraginaceae</taxon>
        <taxon>Boraginoideae</taxon>
        <taxon>Lithospermeae</taxon>
        <taxon>Lithospermum</taxon>
    </lineage>
</organism>
<dbReference type="EMBL" id="BAABME010004270">
    <property type="protein sequence ID" value="GAA0161769.1"/>
    <property type="molecule type" value="Genomic_DNA"/>
</dbReference>
<dbReference type="GO" id="GO:0005634">
    <property type="term" value="C:nucleus"/>
    <property type="evidence" value="ECO:0007669"/>
    <property type="project" value="UniProtKB-SubCell"/>
</dbReference>
<evidence type="ECO:0000256" key="5">
    <source>
        <dbReference type="ARBA" id="ARBA00022833"/>
    </source>
</evidence>
<keyword evidence="7" id="KW-0804">Transcription</keyword>
<keyword evidence="3" id="KW-0677">Repeat</keyword>
<sequence>MKRREAEKQNIMANWLTLLTRVTKHTTKMSPLSDRVFECKTCNKAFYSFQALGGHRASHNKPSSAMLPVKRKIHECSICGLEFPMGQALGGHMRRHRGEVNIRKCSVTNNNQFRATMIPILMKCNSKRILMDLNLTPYENELKDTFCNEF</sequence>
<dbReference type="SUPFAM" id="SSF57667">
    <property type="entry name" value="beta-beta-alpha zinc fingers"/>
    <property type="match status" value="1"/>
</dbReference>
<proteinExistence type="predicted"/>
<protein>
    <recommendedName>
        <fullName evidence="10">C2H2-type domain-containing protein</fullName>
    </recommendedName>
</protein>
<name>A0AAV3QDH2_LITER</name>
<dbReference type="Gene3D" id="3.30.160.60">
    <property type="entry name" value="Classic Zinc Finger"/>
    <property type="match status" value="1"/>
</dbReference>
<dbReference type="Pfam" id="PF13912">
    <property type="entry name" value="zf-C2H2_6"/>
    <property type="match status" value="2"/>
</dbReference>
<evidence type="ECO:0000256" key="6">
    <source>
        <dbReference type="ARBA" id="ARBA00023015"/>
    </source>
</evidence>
<feature type="domain" description="C2H2-type" evidence="10">
    <location>
        <begin position="74"/>
        <end position="101"/>
    </location>
</feature>
<accession>A0AAV3QDH2</accession>
<feature type="domain" description="C2H2-type" evidence="10">
    <location>
        <begin position="37"/>
        <end position="64"/>
    </location>
</feature>
<dbReference type="PANTHER" id="PTHR26374">
    <property type="entry name" value="ZINC FINGER PROTEIN ZAT5"/>
    <property type="match status" value="1"/>
</dbReference>
<evidence type="ECO:0000259" key="10">
    <source>
        <dbReference type="PROSITE" id="PS50157"/>
    </source>
</evidence>
<keyword evidence="5" id="KW-0862">Zinc</keyword>
<dbReference type="PROSITE" id="PS50157">
    <property type="entry name" value="ZINC_FINGER_C2H2_2"/>
    <property type="match status" value="2"/>
</dbReference>
<dbReference type="PANTHER" id="PTHR26374:SF379">
    <property type="entry name" value="ZINC FINGER PROTEIN ZAT12"/>
    <property type="match status" value="1"/>
</dbReference>
<evidence type="ECO:0000256" key="8">
    <source>
        <dbReference type="ARBA" id="ARBA00023242"/>
    </source>
</evidence>
<evidence type="ECO:0000256" key="4">
    <source>
        <dbReference type="ARBA" id="ARBA00022771"/>
    </source>
</evidence>
<evidence type="ECO:0000256" key="9">
    <source>
        <dbReference type="PROSITE-ProRule" id="PRU00042"/>
    </source>
</evidence>
<evidence type="ECO:0000313" key="12">
    <source>
        <dbReference type="Proteomes" id="UP001454036"/>
    </source>
</evidence>
<keyword evidence="12" id="KW-1185">Reference proteome</keyword>
<keyword evidence="2" id="KW-0479">Metal-binding</keyword>
<dbReference type="PROSITE" id="PS00028">
    <property type="entry name" value="ZINC_FINGER_C2H2_1"/>
    <property type="match status" value="2"/>
</dbReference>
<evidence type="ECO:0000313" key="11">
    <source>
        <dbReference type="EMBL" id="GAA0161769.1"/>
    </source>
</evidence>
<dbReference type="InterPro" id="IPR036236">
    <property type="entry name" value="Znf_C2H2_sf"/>
</dbReference>
<dbReference type="SMART" id="SM00355">
    <property type="entry name" value="ZnF_C2H2"/>
    <property type="match status" value="2"/>
</dbReference>